<proteinExistence type="predicted"/>
<evidence type="ECO:0000313" key="1">
    <source>
        <dbReference type="EMBL" id="QHI35958.1"/>
    </source>
</evidence>
<evidence type="ECO:0000313" key="2">
    <source>
        <dbReference type="Proteomes" id="UP000464657"/>
    </source>
</evidence>
<protein>
    <submittedName>
        <fullName evidence="1">Uncharacterized protein</fullName>
    </submittedName>
</protein>
<gene>
    <name evidence="1" type="ORF">IMCC3317_13060</name>
</gene>
<organism evidence="1 2">
    <name type="scientific">Kordia antarctica</name>
    <dbReference type="NCBI Taxonomy" id="1218801"/>
    <lineage>
        <taxon>Bacteria</taxon>
        <taxon>Pseudomonadati</taxon>
        <taxon>Bacteroidota</taxon>
        <taxon>Flavobacteriia</taxon>
        <taxon>Flavobacteriales</taxon>
        <taxon>Flavobacteriaceae</taxon>
        <taxon>Kordia</taxon>
    </lineage>
</organism>
<dbReference type="KEGG" id="kan:IMCC3317_13060"/>
<dbReference type="EMBL" id="CP019288">
    <property type="protein sequence ID" value="QHI35958.1"/>
    <property type="molecule type" value="Genomic_DNA"/>
</dbReference>
<accession>A0A7L4ZGT2</accession>
<keyword evidence="2" id="KW-1185">Reference proteome</keyword>
<name>A0A7L4ZGT2_9FLAO</name>
<dbReference type="Proteomes" id="UP000464657">
    <property type="component" value="Chromosome"/>
</dbReference>
<dbReference type="AlphaFoldDB" id="A0A7L4ZGT2"/>
<reference evidence="1 2" key="1">
    <citation type="journal article" date="2013" name="Int. J. Syst. Evol. Microbiol.">
        <title>Kordia antarctica sp. nov., isolated from Antarctic seawater.</title>
        <authorList>
            <person name="Baek K."/>
            <person name="Choi A."/>
            <person name="Kang I."/>
            <person name="Lee K."/>
            <person name="Cho J.C."/>
        </authorList>
    </citation>
    <scope>NUCLEOTIDE SEQUENCE [LARGE SCALE GENOMIC DNA]</scope>
    <source>
        <strain evidence="1 2">IMCC3317</strain>
    </source>
</reference>
<sequence length="87" mass="10465">MLRIILPSYPECQNRTYDPKTIPQRLFLNLENKYATIHLWSGDPIKNQRWIHEAFEKRGKLNPNNSMELMTSNWKGKSWEHINHTPF</sequence>